<evidence type="ECO:0000313" key="5">
    <source>
        <dbReference type="Proteomes" id="UP000746747"/>
    </source>
</evidence>
<dbReference type="InterPro" id="IPR007064">
    <property type="entry name" value="Nmd3_N"/>
</dbReference>
<proteinExistence type="inferred from homology"/>
<evidence type="ECO:0000256" key="2">
    <source>
        <dbReference type="RuleBase" id="RU364108"/>
    </source>
</evidence>
<dbReference type="OrthoDB" id="203821at2759"/>
<evidence type="ECO:0000256" key="1">
    <source>
        <dbReference type="ARBA" id="ARBA00002269"/>
    </source>
</evidence>
<protein>
    <recommendedName>
        <fullName evidence="2">60S ribosomal export protein NMD3</fullName>
    </recommendedName>
</protein>
<dbReference type="Proteomes" id="UP000746747">
    <property type="component" value="Unassembled WGS sequence"/>
</dbReference>
<dbReference type="InterPro" id="IPR039768">
    <property type="entry name" value="Nmd3"/>
</dbReference>
<name>A0A8J2Q9P0_9BILA</name>
<dbReference type="GO" id="GO:0005737">
    <property type="term" value="C:cytoplasm"/>
    <property type="evidence" value="ECO:0007669"/>
    <property type="project" value="UniProtKB-SubCell"/>
</dbReference>
<keyword evidence="2" id="KW-0653">Protein transport</keyword>
<keyword evidence="5" id="KW-1185">Reference proteome</keyword>
<comment type="similarity">
    <text evidence="2">Belongs to the NMD3 family.</text>
</comment>
<dbReference type="GO" id="GO:0000055">
    <property type="term" value="P:ribosomal large subunit export from nucleus"/>
    <property type="evidence" value="ECO:0007669"/>
    <property type="project" value="TreeGrafter"/>
</dbReference>
<feature type="domain" description="Nmd3 N-terminal" evidence="3">
    <location>
        <begin position="15"/>
        <end position="84"/>
    </location>
</feature>
<dbReference type="EMBL" id="CAKAEH010001252">
    <property type="protein sequence ID" value="CAG9533557.1"/>
    <property type="molecule type" value="Genomic_DNA"/>
</dbReference>
<dbReference type="GO" id="GO:0015031">
    <property type="term" value="P:protein transport"/>
    <property type="evidence" value="ECO:0007669"/>
    <property type="project" value="UniProtKB-KW"/>
</dbReference>
<dbReference type="PANTHER" id="PTHR12746:SF2">
    <property type="entry name" value="60S RIBOSOMAL EXPORT PROTEIN NMD3"/>
    <property type="match status" value="1"/>
</dbReference>
<dbReference type="AlphaFoldDB" id="A0A8J2Q9P0"/>
<dbReference type="GO" id="GO:0005634">
    <property type="term" value="C:nucleus"/>
    <property type="evidence" value="ECO:0007669"/>
    <property type="project" value="UniProtKB-SubCell"/>
</dbReference>
<gene>
    <name evidence="4" type="ORF">CJOHNSTONI_LOCUS3773</name>
</gene>
<keyword evidence="2" id="KW-0963">Cytoplasm</keyword>
<dbReference type="GO" id="GO:0043023">
    <property type="term" value="F:ribosomal large subunit binding"/>
    <property type="evidence" value="ECO:0007669"/>
    <property type="project" value="InterPro"/>
</dbReference>
<keyword evidence="2" id="KW-0813">Transport</keyword>
<sequence length="102" mass="11668">METICMEEKSGRILCCDCGASIEPNSMNMCFACVQSRIDITEGITKQSRAFMCKFCNRWLIPPNGWVHAQRESKEMLAILLKKLRPTMTKVALMLLNQNPLR</sequence>
<dbReference type="Pfam" id="PF04981">
    <property type="entry name" value="NMD3"/>
    <property type="match status" value="1"/>
</dbReference>
<comment type="subcellular location">
    <subcellularLocation>
        <location evidence="2">Cytoplasm</location>
    </subcellularLocation>
    <subcellularLocation>
        <location evidence="2">Nucleus</location>
    </subcellularLocation>
</comment>
<keyword evidence="2" id="KW-0539">Nucleus</keyword>
<reference evidence="4" key="1">
    <citation type="submission" date="2021-09" db="EMBL/GenBank/DDBJ databases">
        <authorList>
            <consortium name="Pathogen Informatics"/>
        </authorList>
    </citation>
    <scope>NUCLEOTIDE SEQUENCE</scope>
</reference>
<dbReference type="PANTHER" id="PTHR12746">
    <property type="entry name" value="NONSENSE-MEDIATED MRNA DECAY PROTEIN 3"/>
    <property type="match status" value="1"/>
</dbReference>
<organism evidence="4 5">
    <name type="scientific">Cercopithifilaria johnstoni</name>
    <dbReference type="NCBI Taxonomy" id="2874296"/>
    <lineage>
        <taxon>Eukaryota</taxon>
        <taxon>Metazoa</taxon>
        <taxon>Ecdysozoa</taxon>
        <taxon>Nematoda</taxon>
        <taxon>Chromadorea</taxon>
        <taxon>Rhabditida</taxon>
        <taxon>Spirurina</taxon>
        <taxon>Spiruromorpha</taxon>
        <taxon>Filarioidea</taxon>
        <taxon>Onchocercidae</taxon>
        <taxon>Cercopithifilaria</taxon>
    </lineage>
</organism>
<evidence type="ECO:0000259" key="3">
    <source>
        <dbReference type="Pfam" id="PF04981"/>
    </source>
</evidence>
<evidence type="ECO:0000313" key="4">
    <source>
        <dbReference type="EMBL" id="CAG9533557.1"/>
    </source>
</evidence>
<accession>A0A8J2Q9P0</accession>
<comment type="caution">
    <text evidence="4">The sequence shown here is derived from an EMBL/GenBank/DDBJ whole genome shotgun (WGS) entry which is preliminary data.</text>
</comment>
<comment type="function">
    <text evidence="1 2">Acts as an adapter for the XPO1/CRM1-mediated export of the 60S ribosomal subunit.</text>
</comment>